<dbReference type="AlphaFoldDB" id="A0A160VIA1"/>
<gene>
    <name evidence="6" type="ORF">MGWOODY_Mmi1843</name>
</gene>
<evidence type="ECO:0000256" key="2">
    <source>
        <dbReference type="ARBA" id="ARBA00022516"/>
    </source>
</evidence>
<keyword evidence="4" id="KW-0443">Lipid metabolism</keyword>
<dbReference type="SUPFAM" id="SSF55729">
    <property type="entry name" value="Acyl-CoA N-acyltransferases (Nat)"/>
    <property type="match status" value="1"/>
</dbReference>
<evidence type="ECO:0000256" key="5">
    <source>
        <dbReference type="ARBA" id="ARBA00023315"/>
    </source>
</evidence>
<dbReference type="GO" id="GO:0006629">
    <property type="term" value="P:lipid metabolic process"/>
    <property type="evidence" value="ECO:0007669"/>
    <property type="project" value="UniProtKB-KW"/>
</dbReference>
<dbReference type="GO" id="GO:0016746">
    <property type="term" value="F:acyltransferase activity"/>
    <property type="evidence" value="ECO:0007669"/>
    <property type="project" value="UniProtKB-KW"/>
</dbReference>
<keyword evidence="3" id="KW-0808">Transferase</keyword>
<accession>A0A160VIA1</accession>
<name>A0A160VIA1_9ZZZZ</name>
<sequence>MNLKGAVPLIEPVSRKLLREELTTDRLVRPTRIGSNEVYIFTALKAPNLMQEVGRLRELTFRVAGAGFGTAVDIDHFDTDVYPCKQLIVWDPLAEEIIGGYRFNIFHQFKGNSLKDIPLANKLLYNFSTTFSAEYVPYLVELTHAFIQPKYQPKYAGRKAAFSLDNIWDGLGALVLKYSFIKYFFGRITFFANYDPTVRDLAFYFFAKHLQGEQALIQAKEPFKFKLSTVIAELERVIDGRSVEEDYKKLNKAAKNHGTLIPPLVKSYFNVSGTMKVFEPVFDPYFCSTYAAAIMVTIADVYPAFVKRYITPYQRYLAETKE</sequence>
<dbReference type="PANTHER" id="PTHR37323:SF1">
    <property type="entry name" value="L-ORNITHINE N(ALPHA)-ACYLTRANSFERASE"/>
    <property type="match status" value="1"/>
</dbReference>
<comment type="pathway">
    <text evidence="1">Lipid metabolism.</text>
</comment>
<evidence type="ECO:0000256" key="1">
    <source>
        <dbReference type="ARBA" id="ARBA00005189"/>
    </source>
</evidence>
<dbReference type="EMBL" id="FAXC01000388">
    <property type="protein sequence ID" value="CUV10252.1"/>
    <property type="molecule type" value="Genomic_DNA"/>
</dbReference>
<keyword evidence="5" id="KW-0012">Acyltransferase</keyword>
<evidence type="ECO:0000256" key="4">
    <source>
        <dbReference type="ARBA" id="ARBA00023098"/>
    </source>
</evidence>
<dbReference type="InterPro" id="IPR016181">
    <property type="entry name" value="Acyl_CoA_acyltransferase"/>
</dbReference>
<keyword evidence="2" id="KW-0444">Lipid biosynthesis</keyword>
<proteinExistence type="predicted"/>
<protein>
    <submittedName>
        <fullName evidence="6">Hemolysin</fullName>
    </submittedName>
</protein>
<dbReference type="Pfam" id="PF13444">
    <property type="entry name" value="Acetyltransf_5"/>
    <property type="match status" value="1"/>
</dbReference>
<dbReference type="PANTHER" id="PTHR37323">
    <property type="entry name" value="GCN5-RELATED N-ACETYLTRANSFERASE"/>
    <property type="match status" value="1"/>
</dbReference>
<dbReference type="InterPro" id="IPR052351">
    <property type="entry name" value="Ornithine_N-alpha-AT"/>
</dbReference>
<evidence type="ECO:0000313" key="6">
    <source>
        <dbReference type="EMBL" id="CUV10252.1"/>
    </source>
</evidence>
<reference evidence="6" key="1">
    <citation type="submission" date="2015-10" db="EMBL/GenBank/DDBJ databases">
        <authorList>
            <person name="Gilbert D.G."/>
        </authorList>
    </citation>
    <scope>NUCLEOTIDE SEQUENCE</scope>
</reference>
<evidence type="ECO:0000256" key="3">
    <source>
        <dbReference type="ARBA" id="ARBA00022679"/>
    </source>
</evidence>
<organism evidence="6">
    <name type="scientific">hydrothermal vent metagenome</name>
    <dbReference type="NCBI Taxonomy" id="652676"/>
    <lineage>
        <taxon>unclassified sequences</taxon>
        <taxon>metagenomes</taxon>
        <taxon>ecological metagenomes</taxon>
    </lineage>
</organism>